<gene>
    <name evidence="1" type="ORF">BMR96_08025</name>
</gene>
<dbReference type="RefSeq" id="WP_004912974.1">
    <property type="nucleotide sequence ID" value="NZ_BMBO01000016.1"/>
</dbReference>
<reference evidence="1 2" key="1">
    <citation type="journal article" date="2017" name="Front. Microbiol.">
        <title>Genomic Characterization of Dairy Associated Leuconostoc Species and Diversity of Leuconostocs in Undefined Mixed Mesophilic Starter Cultures.</title>
        <authorList>
            <person name="Frantzen C.A."/>
            <person name="Kot W."/>
            <person name="Pedersen T.B."/>
            <person name="Ardo Y.M."/>
            <person name="Broadbent J.R."/>
            <person name="Neve H."/>
            <person name="Hansen L.H."/>
            <person name="Dal Bello F."/>
            <person name="Ostlie H.M."/>
            <person name="Kleppen H.P."/>
            <person name="Vogensen F.K."/>
            <person name="Holo H."/>
        </authorList>
    </citation>
    <scope>NUCLEOTIDE SEQUENCE [LARGE SCALE GENOMIC DNA]</scope>
    <source>
        <strain evidence="1 2">LMGCF08</strain>
    </source>
</reference>
<organism evidence="1 2">
    <name type="scientific">Leuconostoc pseudomesenteroides</name>
    <dbReference type="NCBI Taxonomy" id="33968"/>
    <lineage>
        <taxon>Bacteria</taxon>
        <taxon>Bacillati</taxon>
        <taxon>Bacillota</taxon>
        <taxon>Bacilli</taxon>
        <taxon>Lactobacillales</taxon>
        <taxon>Lactobacillaceae</taxon>
        <taxon>Leuconostoc</taxon>
    </lineage>
</organism>
<comment type="caution">
    <text evidence="1">The sequence shown here is derived from an EMBL/GenBank/DDBJ whole genome shotgun (WGS) entry which is preliminary data.</text>
</comment>
<dbReference type="STRING" id="33968.BMS77_07390"/>
<proteinExistence type="predicted"/>
<protein>
    <submittedName>
        <fullName evidence="1">Uncharacterized protein</fullName>
    </submittedName>
</protein>
<name>A0A1X0VC71_LEUPS</name>
<evidence type="ECO:0000313" key="1">
    <source>
        <dbReference type="EMBL" id="ORI97281.1"/>
    </source>
</evidence>
<sequence length="98" mass="11244">MALDVKKIQSLSEQSITDLKTIEKLGDLEHLEELNGELKKVLESGELESINPMLPPYIVQIRKNIGFMIGNYRSTKTHAINRSKDLMQLNEQLSHIKR</sequence>
<accession>A0A1X0VC71</accession>
<dbReference type="EMBL" id="MPLS01000032">
    <property type="protein sequence ID" value="ORI97281.1"/>
    <property type="molecule type" value="Genomic_DNA"/>
</dbReference>
<dbReference type="Proteomes" id="UP000192288">
    <property type="component" value="Unassembled WGS sequence"/>
</dbReference>
<evidence type="ECO:0000313" key="2">
    <source>
        <dbReference type="Proteomes" id="UP000192288"/>
    </source>
</evidence>
<dbReference type="AlphaFoldDB" id="A0A1X0VC71"/>
<dbReference type="eggNOG" id="ENOG50308HE">
    <property type="taxonomic scope" value="Bacteria"/>
</dbReference>